<accession>A0A815NQF2</accession>
<gene>
    <name evidence="2" type="ORF">JXQ802_LOCUS37015</name>
    <name evidence="1" type="ORF">PYM288_LOCUS23798</name>
</gene>
<dbReference type="AlphaFoldDB" id="A0A815NQF2"/>
<dbReference type="EMBL" id="CAJNOL010001948">
    <property type="protein sequence ID" value="CAF1441231.1"/>
    <property type="molecule type" value="Genomic_DNA"/>
</dbReference>
<dbReference type="EMBL" id="CAJNOH010001140">
    <property type="protein sequence ID" value="CAF1180833.1"/>
    <property type="molecule type" value="Genomic_DNA"/>
</dbReference>
<organism evidence="2 3">
    <name type="scientific">Rotaria sordida</name>
    <dbReference type="NCBI Taxonomy" id="392033"/>
    <lineage>
        <taxon>Eukaryota</taxon>
        <taxon>Metazoa</taxon>
        <taxon>Spiralia</taxon>
        <taxon>Gnathifera</taxon>
        <taxon>Rotifera</taxon>
        <taxon>Eurotatoria</taxon>
        <taxon>Bdelloidea</taxon>
        <taxon>Philodinida</taxon>
        <taxon>Philodinidae</taxon>
        <taxon>Rotaria</taxon>
    </lineage>
</organism>
<evidence type="ECO:0000313" key="1">
    <source>
        <dbReference type="EMBL" id="CAF1180833.1"/>
    </source>
</evidence>
<reference evidence="2" key="1">
    <citation type="submission" date="2021-02" db="EMBL/GenBank/DDBJ databases">
        <authorList>
            <person name="Nowell W R."/>
        </authorList>
    </citation>
    <scope>NUCLEOTIDE SEQUENCE</scope>
</reference>
<name>A0A815NQF2_9BILA</name>
<proteinExistence type="predicted"/>
<evidence type="ECO:0000313" key="3">
    <source>
        <dbReference type="Proteomes" id="UP000663870"/>
    </source>
</evidence>
<comment type="caution">
    <text evidence="2">The sequence shown here is derived from an EMBL/GenBank/DDBJ whole genome shotgun (WGS) entry which is preliminary data.</text>
</comment>
<sequence length="181" mass="21528">MFANSMRSTLTYIILFQDCFQTLPIRQMTVEHLVILWDQWDEHGLYSDQINRWINLAPEIKQLSRDIWNLVGQTVQRDFPIETLINEQYQEMQEKRLIQTKILTCLDTYCDDAVDKQFYLDLLLAMQQKFDHDTVRLVEVPCEIMTLLPSVDRLTPLSTSRSWLIVLSESQESSTREFIKY</sequence>
<evidence type="ECO:0000313" key="2">
    <source>
        <dbReference type="EMBL" id="CAF1441231.1"/>
    </source>
</evidence>
<dbReference type="Proteomes" id="UP000663854">
    <property type="component" value="Unassembled WGS sequence"/>
</dbReference>
<protein>
    <submittedName>
        <fullName evidence="2">Uncharacterized protein</fullName>
    </submittedName>
</protein>
<keyword evidence="3" id="KW-1185">Reference proteome</keyword>
<dbReference type="Proteomes" id="UP000663870">
    <property type="component" value="Unassembled WGS sequence"/>
</dbReference>